<dbReference type="NCBIfam" id="TIGR01509">
    <property type="entry name" value="HAD-SF-IA-v3"/>
    <property type="match status" value="1"/>
</dbReference>
<accession>A0A4Y9ZBP3</accession>
<dbReference type="GO" id="GO:0016791">
    <property type="term" value="F:phosphatase activity"/>
    <property type="evidence" value="ECO:0007669"/>
    <property type="project" value="UniProtKB-ARBA"/>
</dbReference>
<gene>
    <name evidence="2" type="ORF">EVG20_g781</name>
</gene>
<name>A0A4Y9ZBP3_9AGAM</name>
<dbReference type="OrthoDB" id="2012566at2759"/>
<evidence type="ECO:0000313" key="3">
    <source>
        <dbReference type="Proteomes" id="UP000298327"/>
    </source>
</evidence>
<evidence type="ECO:0008006" key="4">
    <source>
        <dbReference type="Google" id="ProtNLM"/>
    </source>
</evidence>
<dbReference type="AlphaFoldDB" id="A0A4Y9ZBP3"/>
<dbReference type="InterPro" id="IPR036412">
    <property type="entry name" value="HAD-like_sf"/>
</dbReference>
<feature type="compositionally biased region" description="Low complexity" evidence="1">
    <location>
        <begin position="544"/>
        <end position="559"/>
    </location>
</feature>
<organism evidence="2 3">
    <name type="scientific">Dentipellis fragilis</name>
    <dbReference type="NCBI Taxonomy" id="205917"/>
    <lineage>
        <taxon>Eukaryota</taxon>
        <taxon>Fungi</taxon>
        <taxon>Dikarya</taxon>
        <taxon>Basidiomycota</taxon>
        <taxon>Agaricomycotina</taxon>
        <taxon>Agaricomycetes</taxon>
        <taxon>Russulales</taxon>
        <taxon>Hericiaceae</taxon>
        <taxon>Dentipellis</taxon>
    </lineage>
</organism>
<dbReference type="PANTHER" id="PTHR43611:SF3">
    <property type="entry name" value="FLAVIN MONONUCLEOTIDE HYDROLASE 1, CHLOROPLATIC"/>
    <property type="match status" value="1"/>
</dbReference>
<keyword evidence="3" id="KW-1185">Reference proteome</keyword>
<evidence type="ECO:0000313" key="2">
    <source>
        <dbReference type="EMBL" id="TFY72215.1"/>
    </source>
</evidence>
<sequence length="587" mass="66230">MRLFDFVSGRCEPERHIFQAPMGAVQFSETRVLRFKKARPEDGFCTPVPAPCTCNMSSIPRCTTLILDIGDVLFTWSPKTTTTISPRTLKNILSSPTWHKYECGRISQDHCYRLVGEQFSIDPQEVAQAFEDARDSLQPNNDFIHFVRALKTESQGTLRVFAMSNISQPDYEVLRTKPADWAIFDDIFTSAGAGMRKPNLSFYKHVLEKTGTDARTAVFVDDKLDNVLSARSLGLHGIVFDSPANVRQALRYLVSDPISRGQTFLHERAGRLESVTNTGLEIGDNFAQLLILEATKDRSLVNYVEHSHKWNFFREKPVLTTDDFPYDLDTTSIGLTVTQPGDETMDSVMNEMLQYRDEDSIIQTYFDHERPRMDPVVCVNVLSLFYSRQRGSELPQTLDWVRRVLENRAYLEGTRYYETAECFLYFLSRLLETAKDEKLDVLLKPLLKERLQERIGASGDALALAMRVVACATVGIPNEMDLRQLLPLQCEDGGWPAGWVYKYGSSGVKIGNRGLTTALALNAIRAVDAARTHRVPPAIETTHSVPDVPSKPSSPTGSRSSRRSFTKSLRAYLRNVWHPGKVRIAVA</sequence>
<dbReference type="PANTHER" id="PTHR43611">
    <property type="entry name" value="ALPHA-D-GLUCOSE 1-PHOSPHATE PHOSPHATASE"/>
    <property type="match status" value="1"/>
</dbReference>
<protein>
    <recommendedName>
        <fullName evidence="4">HAD-like protein</fullName>
    </recommendedName>
</protein>
<dbReference type="STRING" id="205917.A0A4Y9ZBP3"/>
<dbReference type="InterPro" id="IPR023198">
    <property type="entry name" value="PGP-like_dom2"/>
</dbReference>
<reference evidence="2 3" key="1">
    <citation type="submission" date="2019-02" db="EMBL/GenBank/DDBJ databases">
        <title>Genome sequencing of the rare red list fungi Dentipellis fragilis.</title>
        <authorList>
            <person name="Buettner E."/>
            <person name="Kellner H."/>
        </authorList>
    </citation>
    <scope>NUCLEOTIDE SEQUENCE [LARGE SCALE GENOMIC DNA]</scope>
    <source>
        <strain evidence="2 3">DSM 105465</strain>
    </source>
</reference>
<dbReference type="EMBL" id="SEOQ01000021">
    <property type="protein sequence ID" value="TFY72215.1"/>
    <property type="molecule type" value="Genomic_DNA"/>
</dbReference>
<dbReference type="InterPro" id="IPR006439">
    <property type="entry name" value="HAD-SF_hydro_IA"/>
</dbReference>
<dbReference type="Proteomes" id="UP000298327">
    <property type="component" value="Unassembled WGS sequence"/>
</dbReference>
<evidence type="ECO:0000256" key="1">
    <source>
        <dbReference type="SAM" id="MobiDB-lite"/>
    </source>
</evidence>
<dbReference type="SUPFAM" id="SSF56784">
    <property type="entry name" value="HAD-like"/>
    <property type="match status" value="1"/>
</dbReference>
<feature type="region of interest" description="Disordered" evidence="1">
    <location>
        <begin position="537"/>
        <end position="564"/>
    </location>
</feature>
<dbReference type="Gene3D" id="1.10.150.240">
    <property type="entry name" value="Putative phosphatase, domain 2"/>
    <property type="match status" value="1"/>
</dbReference>
<proteinExistence type="predicted"/>
<comment type="caution">
    <text evidence="2">The sequence shown here is derived from an EMBL/GenBank/DDBJ whole genome shotgun (WGS) entry which is preliminary data.</text>
</comment>
<dbReference type="Gene3D" id="3.40.50.1000">
    <property type="entry name" value="HAD superfamily/HAD-like"/>
    <property type="match status" value="1"/>
</dbReference>
<dbReference type="InterPro" id="IPR023214">
    <property type="entry name" value="HAD_sf"/>
</dbReference>